<keyword evidence="2" id="KW-1185">Reference proteome</keyword>
<sequence length="110" mass="12767">MHKKPILPVLLPFCLRSFWFSCIGYWKPVKEANSSTLMLLLFFVSQFLVQLHQLPEASERSQLYLSCYSFLSHSFWFSCISYRKPVKEANSIYVILFCLTVSGSVATSRK</sequence>
<evidence type="ECO:0000313" key="1">
    <source>
        <dbReference type="EMBL" id="KAK8489228.1"/>
    </source>
</evidence>
<accession>A0ABR2A874</accession>
<gene>
    <name evidence="1" type="ORF">V6N11_029241</name>
</gene>
<name>A0ABR2A874_9ROSI</name>
<dbReference type="Proteomes" id="UP001396334">
    <property type="component" value="Unassembled WGS sequence"/>
</dbReference>
<protein>
    <recommendedName>
        <fullName evidence="3">Secreted protein</fullName>
    </recommendedName>
</protein>
<organism evidence="1 2">
    <name type="scientific">Hibiscus sabdariffa</name>
    <name type="common">roselle</name>
    <dbReference type="NCBI Taxonomy" id="183260"/>
    <lineage>
        <taxon>Eukaryota</taxon>
        <taxon>Viridiplantae</taxon>
        <taxon>Streptophyta</taxon>
        <taxon>Embryophyta</taxon>
        <taxon>Tracheophyta</taxon>
        <taxon>Spermatophyta</taxon>
        <taxon>Magnoliopsida</taxon>
        <taxon>eudicotyledons</taxon>
        <taxon>Gunneridae</taxon>
        <taxon>Pentapetalae</taxon>
        <taxon>rosids</taxon>
        <taxon>malvids</taxon>
        <taxon>Malvales</taxon>
        <taxon>Malvaceae</taxon>
        <taxon>Malvoideae</taxon>
        <taxon>Hibiscus</taxon>
    </lineage>
</organism>
<proteinExistence type="predicted"/>
<comment type="caution">
    <text evidence="1">The sequence shown here is derived from an EMBL/GenBank/DDBJ whole genome shotgun (WGS) entry which is preliminary data.</text>
</comment>
<dbReference type="EMBL" id="JBBPBN010000321">
    <property type="protein sequence ID" value="KAK8489228.1"/>
    <property type="molecule type" value="Genomic_DNA"/>
</dbReference>
<evidence type="ECO:0000313" key="2">
    <source>
        <dbReference type="Proteomes" id="UP001396334"/>
    </source>
</evidence>
<evidence type="ECO:0008006" key="3">
    <source>
        <dbReference type="Google" id="ProtNLM"/>
    </source>
</evidence>
<reference evidence="1 2" key="1">
    <citation type="journal article" date="2024" name="G3 (Bethesda)">
        <title>Genome assembly of Hibiscus sabdariffa L. provides insights into metabolisms of medicinal natural products.</title>
        <authorList>
            <person name="Kim T."/>
        </authorList>
    </citation>
    <scope>NUCLEOTIDE SEQUENCE [LARGE SCALE GENOMIC DNA]</scope>
    <source>
        <strain evidence="1">TK-2024</strain>
        <tissue evidence="1">Old leaves</tissue>
    </source>
</reference>